<feature type="signal peptide" evidence="1">
    <location>
        <begin position="1"/>
        <end position="23"/>
    </location>
</feature>
<sequence length="548" mass="63082">MKNISLSFSIICLLIFGQFQTNAQNLNRLEIPVKNSDAAIFNIPLGEKGLIVLTQVSKTDFHLAKLDTDFHQNWTFSGNIDASMDYVTHSYDGRYVHLLFSRFKSNAYAIFRIDLSNGKYEKYQIYSVDRMEISNFRVLNKSVFIGGIINSQPMVLYTNLSQKSTRILPSVVKGQSEIQSMDIDTTQKLVNITYSSGNKPKNYQLIVRSFDEAGNQYNQIVMEPNDEFAMMNAKSNQLNDSLQVVVGTYGHKNTIGSSKGPTSQGMFFASFLDGTVQNSKFYSFTKFQNFFNFLGEKQKEKQEKKIKSKEDKGEDLRLDYRFIVHDIIKQGDQYLVVAESFYADYKYAYSAFNPYGTMYGVYSMPGYMLSPYSFYSPWSMLYSPFRWGYGNYGLYSPFSSYYSPWGYRGYGSYGNQQQFDGWVYTHGIIMSFDKDGNLLWDKSIDLKNTKEDKLTQKVKTLIQGDQIILSYAIGNQIVSKTIPMNGADEKEEVHEIESLNENDKVKKTSKTELNYWYGNYFLANGFQNISNEDEGKRSVFYLNKINIK</sequence>
<organism evidence="2 3">
    <name type="scientific">Sandaracinomonas limnophila</name>
    <dbReference type="NCBI Taxonomy" id="1862386"/>
    <lineage>
        <taxon>Bacteria</taxon>
        <taxon>Pseudomonadati</taxon>
        <taxon>Bacteroidota</taxon>
        <taxon>Cytophagia</taxon>
        <taxon>Cytophagales</taxon>
        <taxon>Flectobacillaceae</taxon>
        <taxon>Sandaracinomonas</taxon>
    </lineage>
</organism>
<dbReference type="OrthoDB" id="1059469at2"/>
<evidence type="ECO:0000313" key="2">
    <source>
        <dbReference type="EMBL" id="RVU26631.1"/>
    </source>
</evidence>
<dbReference type="AlphaFoldDB" id="A0A437PWK2"/>
<dbReference type="RefSeq" id="WP_127802183.1">
    <property type="nucleotide sequence ID" value="NZ_SACY01000001.1"/>
</dbReference>
<gene>
    <name evidence="2" type="ORF">EOJ36_01150</name>
</gene>
<evidence type="ECO:0000313" key="3">
    <source>
        <dbReference type="Proteomes" id="UP000282832"/>
    </source>
</evidence>
<reference evidence="2 3" key="1">
    <citation type="submission" date="2019-01" db="EMBL/GenBank/DDBJ databases">
        <authorList>
            <person name="Chen W.-M."/>
        </authorList>
    </citation>
    <scope>NUCLEOTIDE SEQUENCE [LARGE SCALE GENOMIC DNA]</scope>
    <source>
        <strain evidence="2 3">FSY-15</strain>
    </source>
</reference>
<protein>
    <submittedName>
        <fullName evidence="2">Uncharacterized protein</fullName>
    </submittedName>
</protein>
<dbReference type="EMBL" id="SACY01000001">
    <property type="protein sequence ID" value="RVU26631.1"/>
    <property type="molecule type" value="Genomic_DNA"/>
</dbReference>
<keyword evidence="1" id="KW-0732">Signal</keyword>
<keyword evidence="3" id="KW-1185">Reference proteome</keyword>
<feature type="chain" id="PRO_5019158856" evidence="1">
    <location>
        <begin position="24"/>
        <end position="548"/>
    </location>
</feature>
<dbReference type="Proteomes" id="UP000282832">
    <property type="component" value="Unassembled WGS sequence"/>
</dbReference>
<accession>A0A437PWK2</accession>
<comment type="caution">
    <text evidence="2">The sequence shown here is derived from an EMBL/GenBank/DDBJ whole genome shotgun (WGS) entry which is preliminary data.</text>
</comment>
<proteinExistence type="predicted"/>
<evidence type="ECO:0000256" key="1">
    <source>
        <dbReference type="SAM" id="SignalP"/>
    </source>
</evidence>
<name>A0A437PWK2_9BACT</name>